<dbReference type="RefSeq" id="WP_128212295.1">
    <property type="nucleotide sequence ID" value="NZ_CP025746.1"/>
</dbReference>
<dbReference type="EMBL" id="CP025746">
    <property type="protein sequence ID" value="QAA31482.1"/>
    <property type="molecule type" value="Genomic_DNA"/>
</dbReference>
<gene>
    <name evidence="1" type="ORF">C1I91_07445</name>
</gene>
<sequence length="153" mass="17798">MKKLSILIFIFISYLLLFTPLKKCNATNTNNPSISFEEICKNSCLVNINKIRLNYSLSPFHFSSDLDTTAAHYLNKLTIEKDAFTWNDNDNDTVFCIYRERLTPPLQYNNKLVASILLDAYKQELLSTNISNIGLCVRWDNRTLTYAFVFKYN</sequence>
<organism evidence="1 2">
    <name type="scientific">Clostridium manihotivorum</name>
    <dbReference type="NCBI Taxonomy" id="2320868"/>
    <lineage>
        <taxon>Bacteria</taxon>
        <taxon>Bacillati</taxon>
        <taxon>Bacillota</taxon>
        <taxon>Clostridia</taxon>
        <taxon>Eubacteriales</taxon>
        <taxon>Clostridiaceae</taxon>
        <taxon>Clostridium</taxon>
    </lineage>
</organism>
<proteinExistence type="predicted"/>
<protein>
    <submittedName>
        <fullName evidence="1">Uncharacterized protein</fullName>
    </submittedName>
</protein>
<dbReference type="KEGG" id="cmah:C1I91_07445"/>
<dbReference type="Proteomes" id="UP000286268">
    <property type="component" value="Chromosome"/>
</dbReference>
<dbReference type="AlphaFoldDB" id="A0A410DR18"/>
<keyword evidence="2" id="KW-1185">Reference proteome</keyword>
<evidence type="ECO:0000313" key="2">
    <source>
        <dbReference type="Proteomes" id="UP000286268"/>
    </source>
</evidence>
<name>A0A410DR18_9CLOT</name>
<reference evidence="1 2" key="1">
    <citation type="submission" date="2018-01" db="EMBL/GenBank/DDBJ databases">
        <title>Genome Sequencing and Assembly of Anaerobacter polyendosporus strain CT4.</title>
        <authorList>
            <person name="Tachaapaikoon C."/>
            <person name="Sutheeworapong S."/>
            <person name="Jenjaroenpun P."/>
            <person name="Wongsurawat T."/>
            <person name="Nookeaw I."/>
            <person name="Cheawchanlertfa P."/>
            <person name="Kosugi A."/>
            <person name="Cheevadhanarak S."/>
            <person name="Ratanakhanokchai K."/>
        </authorList>
    </citation>
    <scope>NUCLEOTIDE SEQUENCE [LARGE SCALE GENOMIC DNA]</scope>
    <source>
        <strain evidence="1 2">CT4</strain>
    </source>
</reference>
<accession>A0A410DR18</accession>
<evidence type="ECO:0000313" key="1">
    <source>
        <dbReference type="EMBL" id="QAA31482.1"/>
    </source>
</evidence>